<dbReference type="EMBL" id="WELI01000001">
    <property type="protein sequence ID" value="KAB7732451.1"/>
    <property type="molecule type" value="Genomic_DNA"/>
</dbReference>
<evidence type="ECO:0000259" key="2">
    <source>
        <dbReference type="Pfam" id="PF03544"/>
    </source>
</evidence>
<feature type="transmembrane region" description="Helical" evidence="1">
    <location>
        <begin position="6"/>
        <end position="25"/>
    </location>
</feature>
<keyword evidence="1" id="KW-0812">Transmembrane</keyword>
<proteinExistence type="predicted"/>
<dbReference type="Gene3D" id="3.30.1150.10">
    <property type="match status" value="1"/>
</dbReference>
<organism evidence="3 4">
    <name type="scientific">Rudanella paleaurantiibacter</name>
    <dbReference type="NCBI Taxonomy" id="2614655"/>
    <lineage>
        <taxon>Bacteria</taxon>
        <taxon>Pseudomonadati</taxon>
        <taxon>Bacteroidota</taxon>
        <taxon>Cytophagia</taxon>
        <taxon>Cytophagales</taxon>
        <taxon>Cytophagaceae</taxon>
        <taxon>Rudanella</taxon>
    </lineage>
</organism>
<dbReference type="PANTHER" id="PTHR33446:SF2">
    <property type="entry name" value="PROTEIN TONB"/>
    <property type="match status" value="1"/>
</dbReference>
<name>A0A7J5U3Z1_9BACT</name>
<dbReference type="GO" id="GO:0055085">
    <property type="term" value="P:transmembrane transport"/>
    <property type="evidence" value="ECO:0007669"/>
    <property type="project" value="InterPro"/>
</dbReference>
<dbReference type="InterPro" id="IPR051045">
    <property type="entry name" value="TonB-dependent_transducer"/>
</dbReference>
<dbReference type="GO" id="GO:0031992">
    <property type="term" value="F:energy transducer activity"/>
    <property type="evidence" value="ECO:0007669"/>
    <property type="project" value="TreeGrafter"/>
</dbReference>
<feature type="domain" description="TonB C-terminal" evidence="2">
    <location>
        <begin position="68"/>
        <end position="150"/>
    </location>
</feature>
<dbReference type="SUPFAM" id="SSF74653">
    <property type="entry name" value="TolA/TonB C-terminal domain"/>
    <property type="match status" value="1"/>
</dbReference>
<dbReference type="Proteomes" id="UP000488299">
    <property type="component" value="Unassembled WGS sequence"/>
</dbReference>
<gene>
    <name evidence="3" type="ORF">F5984_00365</name>
</gene>
<protein>
    <recommendedName>
        <fullName evidence="2">TonB C-terminal domain-containing protein</fullName>
    </recommendedName>
</protein>
<evidence type="ECO:0000313" key="4">
    <source>
        <dbReference type="Proteomes" id="UP000488299"/>
    </source>
</evidence>
<reference evidence="3 4" key="1">
    <citation type="submission" date="2019-10" db="EMBL/GenBank/DDBJ databases">
        <title>Rudanella paleaurantiibacter sp. nov., isolated from sludge.</title>
        <authorList>
            <person name="Xu S.Q."/>
        </authorList>
    </citation>
    <scope>NUCLEOTIDE SEQUENCE [LARGE SCALE GENOMIC DNA]</scope>
    <source>
        <strain evidence="3 4">HX-22-17</strain>
    </source>
</reference>
<evidence type="ECO:0000313" key="3">
    <source>
        <dbReference type="EMBL" id="KAB7732451.1"/>
    </source>
</evidence>
<dbReference type="Pfam" id="PF03544">
    <property type="entry name" value="TonB_C"/>
    <property type="match status" value="1"/>
</dbReference>
<sequence>MNFPVWYRLFLLIPLFWGYALGAWAQGPVDMMRGRAASAKTDTLVDPTIQKPQFPGGHDALMMYIADHVKYPKALRRKKFNAGQLTVKFLVLANGRVRNVEVTSRPTPPDVAEEMSEYVTSVMKAFNRMPRWEPARVNGTPINYQYALPFQVEID</sequence>
<comment type="caution">
    <text evidence="3">The sequence shown here is derived from an EMBL/GenBank/DDBJ whole genome shotgun (WGS) entry which is preliminary data.</text>
</comment>
<dbReference type="AlphaFoldDB" id="A0A7J5U3Z1"/>
<keyword evidence="1" id="KW-0472">Membrane</keyword>
<keyword evidence="4" id="KW-1185">Reference proteome</keyword>
<accession>A0A7J5U3Z1</accession>
<dbReference type="GO" id="GO:0098797">
    <property type="term" value="C:plasma membrane protein complex"/>
    <property type="evidence" value="ECO:0007669"/>
    <property type="project" value="TreeGrafter"/>
</dbReference>
<keyword evidence="1" id="KW-1133">Transmembrane helix</keyword>
<evidence type="ECO:0000256" key="1">
    <source>
        <dbReference type="SAM" id="Phobius"/>
    </source>
</evidence>
<dbReference type="RefSeq" id="WP_152121762.1">
    <property type="nucleotide sequence ID" value="NZ_WELI01000001.1"/>
</dbReference>
<dbReference type="InterPro" id="IPR037682">
    <property type="entry name" value="TonB_C"/>
</dbReference>
<dbReference type="PANTHER" id="PTHR33446">
    <property type="entry name" value="PROTEIN TONB-RELATED"/>
    <property type="match status" value="1"/>
</dbReference>